<accession>A0A841RMH4</accession>
<dbReference type="HAMAP" id="MF_00161">
    <property type="entry name" value="LspA"/>
    <property type="match status" value="1"/>
</dbReference>
<feature type="transmembrane region" description="Helical" evidence="9">
    <location>
        <begin position="6"/>
        <end position="27"/>
    </location>
</feature>
<evidence type="ECO:0000313" key="12">
    <source>
        <dbReference type="Proteomes" id="UP000572212"/>
    </source>
</evidence>
<gene>
    <name evidence="9" type="primary">lspA</name>
    <name evidence="11" type="ORF">GGQ92_002812</name>
</gene>
<dbReference type="NCBIfam" id="TIGR00077">
    <property type="entry name" value="lspA"/>
    <property type="match status" value="1"/>
</dbReference>
<keyword evidence="4 9" id="KW-0812">Transmembrane</keyword>
<evidence type="ECO:0000256" key="10">
    <source>
        <dbReference type="RuleBase" id="RU004181"/>
    </source>
</evidence>
<dbReference type="PANTHER" id="PTHR33695">
    <property type="entry name" value="LIPOPROTEIN SIGNAL PEPTIDASE"/>
    <property type="match status" value="1"/>
</dbReference>
<name>A0A841RMH4_9BACI</name>
<keyword evidence="6 9" id="KW-0378">Hydrolase</keyword>
<dbReference type="UniPathway" id="UPA00665"/>
<dbReference type="Proteomes" id="UP000572212">
    <property type="component" value="Unassembled WGS sequence"/>
</dbReference>
<feature type="transmembrane region" description="Helical" evidence="9">
    <location>
        <begin position="87"/>
        <end position="107"/>
    </location>
</feature>
<comment type="function">
    <text evidence="9">This protein specifically catalyzes the removal of signal peptides from prolipoproteins.</text>
</comment>
<evidence type="ECO:0000256" key="9">
    <source>
        <dbReference type="HAMAP-Rule" id="MF_00161"/>
    </source>
</evidence>
<comment type="subcellular location">
    <subcellularLocation>
        <location evidence="9">Cell membrane</location>
        <topology evidence="9">Multi-pass membrane protein</topology>
    </subcellularLocation>
</comment>
<feature type="active site" evidence="9">
    <location>
        <position position="117"/>
    </location>
</feature>
<dbReference type="GO" id="GO:0005886">
    <property type="term" value="C:plasma membrane"/>
    <property type="evidence" value="ECO:0007669"/>
    <property type="project" value="UniProtKB-SubCell"/>
</dbReference>
<dbReference type="EC" id="3.4.23.36" evidence="9"/>
<evidence type="ECO:0000256" key="1">
    <source>
        <dbReference type="ARBA" id="ARBA00006139"/>
    </source>
</evidence>
<dbReference type="GO" id="GO:0006508">
    <property type="term" value="P:proteolysis"/>
    <property type="evidence" value="ECO:0007669"/>
    <property type="project" value="UniProtKB-KW"/>
</dbReference>
<comment type="similarity">
    <text evidence="1 9 10">Belongs to the peptidase A8 family.</text>
</comment>
<comment type="caution">
    <text evidence="11">The sequence shown here is derived from an EMBL/GenBank/DDBJ whole genome shotgun (WGS) entry which is preliminary data.</text>
</comment>
<dbReference type="AlphaFoldDB" id="A0A841RMH4"/>
<keyword evidence="8 9" id="KW-0472">Membrane</keyword>
<dbReference type="EMBL" id="JACHON010000020">
    <property type="protein sequence ID" value="MBB6513991.1"/>
    <property type="molecule type" value="Genomic_DNA"/>
</dbReference>
<feature type="active site" evidence="9">
    <location>
        <position position="132"/>
    </location>
</feature>
<feature type="transmembrane region" description="Helical" evidence="9">
    <location>
        <begin position="127"/>
        <end position="149"/>
    </location>
</feature>
<keyword evidence="7 9" id="KW-1133">Transmembrane helix</keyword>
<comment type="catalytic activity">
    <reaction evidence="9">
        <text>Release of signal peptides from bacterial membrane prolipoproteins. Hydrolyzes -Xaa-Yaa-Zaa-|-(S,diacylglyceryl)Cys-, in which Xaa is hydrophobic (preferably Leu), and Yaa (Ala or Ser) and Zaa (Gly or Ala) have small, neutral side chains.</text>
        <dbReference type="EC" id="3.4.23.36"/>
    </reaction>
</comment>
<sequence length="151" mass="16966">MESVIFILFYLITVIIIIVDQISKYWIRATLKVRGKKVIWPGVLKLNHYQNSGAAFGIFKGYGRLFVPLAILILFVCIYILETGEVSGRLIEIGMGLFVGGAIGNAIDRTLFNQVTDFIQFHFIKGIFNIADYAIIFGMLLILLDSIIIGF</sequence>
<keyword evidence="5 9" id="KW-0064">Aspartyl protease</keyword>
<evidence type="ECO:0000313" key="11">
    <source>
        <dbReference type="EMBL" id="MBB6513991.1"/>
    </source>
</evidence>
<dbReference type="PANTHER" id="PTHR33695:SF1">
    <property type="entry name" value="LIPOPROTEIN SIGNAL PEPTIDASE"/>
    <property type="match status" value="1"/>
</dbReference>
<organism evidence="11 12">
    <name type="scientific">Gracilibacillus halotolerans</name>
    <dbReference type="NCBI Taxonomy" id="74386"/>
    <lineage>
        <taxon>Bacteria</taxon>
        <taxon>Bacillati</taxon>
        <taxon>Bacillota</taxon>
        <taxon>Bacilli</taxon>
        <taxon>Bacillales</taxon>
        <taxon>Bacillaceae</taxon>
        <taxon>Gracilibacillus</taxon>
    </lineage>
</organism>
<dbReference type="RefSeq" id="WP_184250194.1">
    <property type="nucleotide sequence ID" value="NZ_BAAACU010000017.1"/>
</dbReference>
<dbReference type="Pfam" id="PF01252">
    <property type="entry name" value="Peptidase_A8"/>
    <property type="match status" value="1"/>
</dbReference>
<keyword evidence="3 9" id="KW-0645">Protease</keyword>
<dbReference type="GO" id="GO:0004190">
    <property type="term" value="F:aspartic-type endopeptidase activity"/>
    <property type="evidence" value="ECO:0007669"/>
    <property type="project" value="UniProtKB-UniRule"/>
</dbReference>
<evidence type="ECO:0000256" key="5">
    <source>
        <dbReference type="ARBA" id="ARBA00022750"/>
    </source>
</evidence>
<evidence type="ECO:0000256" key="4">
    <source>
        <dbReference type="ARBA" id="ARBA00022692"/>
    </source>
</evidence>
<reference evidence="11 12" key="1">
    <citation type="submission" date="2020-08" db="EMBL/GenBank/DDBJ databases">
        <title>Genomic Encyclopedia of Type Strains, Phase IV (KMG-IV): sequencing the most valuable type-strain genomes for metagenomic binning, comparative biology and taxonomic classification.</title>
        <authorList>
            <person name="Goeker M."/>
        </authorList>
    </citation>
    <scope>NUCLEOTIDE SEQUENCE [LARGE SCALE GENOMIC DNA]</scope>
    <source>
        <strain evidence="11 12">DSM 11805</strain>
    </source>
</reference>
<keyword evidence="12" id="KW-1185">Reference proteome</keyword>
<protein>
    <recommendedName>
        <fullName evidence="9">Lipoprotein signal peptidase</fullName>
        <ecNumber evidence="9">3.4.23.36</ecNumber>
    </recommendedName>
    <alternativeName>
        <fullName evidence="9">Prolipoprotein signal peptidase</fullName>
    </alternativeName>
    <alternativeName>
        <fullName evidence="9">Signal peptidase II</fullName>
        <shortName evidence="9">SPase II</shortName>
    </alternativeName>
</protein>
<evidence type="ECO:0000256" key="2">
    <source>
        <dbReference type="ARBA" id="ARBA00022475"/>
    </source>
</evidence>
<evidence type="ECO:0000256" key="6">
    <source>
        <dbReference type="ARBA" id="ARBA00022801"/>
    </source>
</evidence>
<evidence type="ECO:0000256" key="3">
    <source>
        <dbReference type="ARBA" id="ARBA00022670"/>
    </source>
</evidence>
<evidence type="ECO:0000256" key="7">
    <source>
        <dbReference type="ARBA" id="ARBA00022989"/>
    </source>
</evidence>
<proteinExistence type="inferred from homology"/>
<dbReference type="PRINTS" id="PR00781">
    <property type="entry name" value="LIPOSIGPTASE"/>
</dbReference>
<feature type="transmembrane region" description="Helical" evidence="9">
    <location>
        <begin position="62"/>
        <end position="81"/>
    </location>
</feature>
<keyword evidence="2 9" id="KW-1003">Cell membrane</keyword>
<evidence type="ECO:0000256" key="8">
    <source>
        <dbReference type="ARBA" id="ARBA00023136"/>
    </source>
</evidence>
<dbReference type="InterPro" id="IPR001872">
    <property type="entry name" value="Peptidase_A8"/>
</dbReference>
<comment type="pathway">
    <text evidence="9">Protein modification; lipoprotein biosynthesis (signal peptide cleavage).</text>
</comment>